<evidence type="ECO:0000256" key="3">
    <source>
        <dbReference type="ARBA" id="ARBA00023110"/>
    </source>
</evidence>
<evidence type="ECO:0000256" key="2">
    <source>
        <dbReference type="ARBA" id="ARBA00013194"/>
    </source>
</evidence>
<dbReference type="PANTHER" id="PTHR10516:SF443">
    <property type="entry name" value="FK506-BINDING PROTEIN 59-RELATED"/>
    <property type="match status" value="1"/>
</dbReference>
<dbReference type="AlphaFoldDB" id="A0A8H7ZM84"/>
<evidence type="ECO:0000313" key="10">
    <source>
        <dbReference type="Proteomes" id="UP000673691"/>
    </source>
</evidence>
<feature type="domain" description="PPIase FKBP-type" evidence="8">
    <location>
        <begin position="107"/>
        <end position="217"/>
    </location>
</feature>
<protein>
    <recommendedName>
        <fullName evidence="2 6">peptidylprolyl isomerase</fullName>
        <ecNumber evidence="2 6">5.2.1.8</ecNumber>
    </recommendedName>
</protein>
<dbReference type="PANTHER" id="PTHR10516">
    <property type="entry name" value="PEPTIDYL-PROLYL CIS-TRANS ISOMERASE"/>
    <property type="match status" value="1"/>
</dbReference>
<feature type="compositionally biased region" description="Basic and acidic residues" evidence="7">
    <location>
        <begin position="232"/>
        <end position="245"/>
    </location>
</feature>
<feature type="region of interest" description="Disordered" evidence="7">
    <location>
        <begin position="1"/>
        <end position="29"/>
    </location>
</feature>
<dbReference type="PROSITE" id="PS50059">
    <property type="entry name" value="FKBP_PPIASE"/>
    <property type="match status" value="1"/>
</dbReference>
<evidence type="ECO:0000259" key="8">
    <source>
        <dbReference type="PROSITE" id="PS50059"/>
    </source>
</evidence>
<evidence type="ECO:0000256" key="4">
    <source>
        <dbReference type="ARBA" id="ARBA00023235"/>
    </source>
</evidence>
<dbReference type="OrthoDB" id="1902587at2759"/>
<keyword evidence="3 6" id="KW-0697">Rotamase</keyword>
<dbReference type="InterPro" id="IPR001179">
    <property type="entry name" value="PPIase_FKBP_dom"/>
</dbReference>
<dbReference type="Proteomes" id="UP000673691">
    <property type="component" value="Unassembled WGS sequence"/>
</dbReference>
<evidence type="ECO:0000313" key="9">
    <source>
        <dbReference type="EMBL" id="KAG5455641.1"/>
    </source>
</evidence>
<evidence type="ECO:0000256" key="7">
    <source>
        <dbReference type="SAM" id="MobiDB-lite"/>
    </source>
</evidence>
<accession>A0A8H7ZM84</accession>
<feature type="region of interest" description="Disordered" evidence="7">
    <location>
        <begin position="227"/>
        <end position="251"/>
    </location>
</feature>
<evidence type="ECO:0000256" key="6">
    <source>
        <dbReference type="PROSITE-ProRule" id="PRU00277"/>
    </source>
</evidence>
<name>A0A8H7ZM84_9FUNG</name>
<evidence type="ECO:0000256" key="1">
    <source>
        <dbReference type="ARBA" id="ARBA00000971"/>
    </source>
</evidence>
<dbReference type="InterPro" id="IPR050689">
    <property type="entry name" value="FKBP-type_PPIase"/>
</dbReference>
<comment type="catalytic activity">
    <reaction evidence="1 6">
        <text>[protein]-peptidylproline (omega=180) = [protein]-peptidylproline (omega=0)</text>
        <dbReference type="Rhea" id="RHEA:16237"/>
        <dbReference type="Rhea" id="RHEA-COMP:10747"/>
        <dbReference type="Rhea" id="RHEA-COMP:10748"/>
        <dbReference type="ChEBI" id="CHEBI:83833"/>
        <dbReference type="ChEBI" id="CHEBI:83834"/>
        <dbReference type="EC" id="5.2.1.8"/>
    </reaction>
</comment>
<proteinExistence type="inferred from homology"/>
<dbReference type="Gene3D" id="3.10.50.40">
    <property type="match status" value="1"/>
</dbReference>
<evidence type="ECO:0000256" key="5">
    <source>
        <dbReference type="ARBA" id="ARBA00038106"/>
    </source>
</evidence>
<organism evidence="9 10">
    <name type="scientific">Olpidium bornovanus</name>
    <dbReference type="NCBI Taxonomy" id="278681"/>
    <lineage>
        <taxon>Eukaryota</taxon>
        <taxon>Fungi</taxon>
        <taxon>Fungi incertae sedis</taxon>
        <taxon>Olpidiomycota</taxon>
        <taxon>Olpidiomycotina</taxon>
        <taxon>Olpidiomycetes</taxon>
        <taxon>Olpidiales</taxon>
        <taxon>Olpidiaceae</taxon>
        <taxon>Olpidium</taxon>
    </lineage>
</organism>
<keyword evidence="10" id="KW-1185">Reference proteome</keyword>
<dbReference type="GO" id="GO:0005737">
    <property type="term" value="C:cytoplasm"/>
    <property type="evidence" value="ECO:0007669"/>
    <property type="project" value="TreeGrafter"/>
</dbReference>
<dbReference type="EMBL" id="JAEFCI010013029">
    <property type="protein sequence ID" value="KAG5455641.1"/>
    <property type="molecule type" value="Genomic_DNA"/>
</dbReference>
<comment type="caution">
    <text evidence="9">The sequence shown here is derived from an EMBL/GenBank/DDBJ whole genome shotgun (WGS) entry which is preliminary data.</text>
</comment>
<dbReference type="Pfam" id="PF00254">
    <property type="entry name" value="FKBP_C"/>
    <property type="match status" value="1"/>
</dbReference>
<sequence length="251" mass="26204">MTQVDAAADVGALGTAPDAPASPDVHSLKAAAAAAAAAPPLEAPGEEADVGGEEGFVALTEDGGLKKRVLKEGSGESVPKGANVEGAFLRLFAGKEKSRARALFVLPSVSAVHYVGTLYPSGKKFDASRDRDAPFNFRLGQGNVKEEHAPARATDARAVRHAGQVIKGWDVGVQSMRVGELAELLCKPEYAYGAAGSPPNIPANSTLKFEVEVLGFEEVAETPEQHWAAAKSKREEGNRAFRDGKFAAAKA</sequence>
<dbReference type="GO" id="GO:0003755">
    <property type="term" value="F:peptidyl-prolyl cis-trans isomerase activity"/>
    <property type="evidence" value="ECO:0007669"/>
    <property type="project" value="UniProtKB-KW"/>
</dbReference>
<feature type="non-terminal residue" evidence="9">
    <location>
        <position position="251"/>
    </location>
</feature>
<dbReference type="SUPFAM" id="SSF54534">
    <property type="entry name" value="FKBP-like"/>
    <property type="match status" value="1"/>
</dbReference>
<reference evidence="9 10" key="1">
    <citation type="journal article" name="Sci. Rep.">
        <title>Genome-scale phylogenetic analyses confirm Olpidium as the closest living zoosporic fungus to the non-flagellated, terrestrial fungi.</title>
        <authorList>
            <person name="Chang Y."/>
            <person name="Rochon D."/>
            <person name="Sekimoto S."/>
            <person name="Wang Y."/>
            <person name="Chovatia M."/>
            <person name="Sandor L."/>
            <person name="Salamov A."/>
            <person name="Grigoriev I.V."/>
            <person name="Stajich J.E."/>
            <person name="Spatafora J.W."/>
        </authorList>
    </citation>
    <scope>NUCLEOTIDE SEQUENCE [LARGE SCALE GENOMIC DNA]</scope>
    <source>
        <strain evidence="9">S191</strain>
    </source>
</reference>
<gene>
    <name evidence="9" type="ORF">BJ554DRAFT_4871</name>
</gene>
<comment type="similarity">
    <text evidence="5">Belongs to the FKBP-type PPIase family. FKBP1 subfamily.</text>
</comment>
<dbReference type="InterPro" id="IPR046357">
    <property type="entry name" value="PPIase_dom_sf"/>
</dbReference>
<keyword evidence="4 6" id="KW-0413">Isomerase</keyword>
<dbReference type="EC" id="5.2.1.8" evidence="2 6"/>